<reference evidence="4 5" key="2">
    <citation type="submission" date="2018-11" db="EMBL/GenBank/DDBJ databases">
        <authorList>
            <consortium name="Pathogen Informatics"/>
        </authorList>
    </citation>
    <scope>NUCLEOTIDE SEQUENCE [LARGE SCALE GENOMIC DNA]</scope>
</reference>
<dbReference type="STRING" id="103827.A0A0N5D5X4"/>
<organism evidence="6">
    <name type="scientific">Thelazia callipaeda</name>
    <name type="common">Oriental eyeworm</name>
    <name type="synonym">Parasitic nematode</name>
    <dbReference type="NCBI Taxonomy" id="103827"/>
    <lineage>
        <taxon>Eukaryota</taxon>
        <taxon>Metazoa</taxon>
        <taxon>Ecdysozoa</taxon>
        <taxon>Nematoda</taxon>
        <taxon>Chromadorea</taxon>
        <taxon>Rhabditida</taxon>
        <taxon>Spirurina</taxon>
        <taxon>Spiruromorpha</taxon>
        <taxon>Thelazioidea</taxon>
        <taxon>Thelaziidae</taxon>
        <taxon>Thelazia</taxon>
    </lineage>
</organism>
<dbReference type="SUPFAM" id="SSF48371">
    <property type="entry name" value="ARM repeat"/>
    <property type="match status" value="1"/>
</dbReference>
<dbReference type="Proteomes" id="UP000276776">
    <property type="component" value="Unassembled WGS sequence"/>
</dbReference>
<dbReference type="InterPro" id="IPR056516">
    <property type="entry name" value="INTS7_N"/>
</dbReference>
<evidence type="ECO:0000313" key="5">
    <source>
        <dbReference type="Proteomes" id="UP000276776"/>
    </source>
</evidence>
<evidence type="ECO:0000313" key="4">
    <source>
        <dbReference type="EMBL" id="VDN05965.1"/>
    </source>
</evidence>
<dbReference type="WBParaSite" id="TCLT_0000841901-mRNA-1">
    <property type="protein sequence ID" value="TCLT_0000841901-mRNA-1"/>
    <property type="gene ID" value="TCLT_0000841901"/>
</dbReference>
<dbReference type="GO" id="GO:0034472">
    <property type="term" value="P:snRNA 3'-end processing"/>
    <property type="evidence" value="ECO:0007669"/>
    <property type="project" value="TreeGrafter"/>
</dbReference>
<feature type="domain" description="Integrator complex subunit 7 N-terminal" evidence="3">
    <location>
        <begin position="161"/>
        <end position="396"/>
    </location>
</feature>
<evidence type="ECO:0000313" key="6">
    <source>
        <dbReference type="WBParaSite" id="TCLT_0000841901-mRNA-1"/>
    </source>
</evidence>
<feature type="signal peptide" evidence="2">
    <location>
        <begin position="1"/>
        <end position="20"/>
    </location>
</feature>
<protein>
    <submittedName>
        <fullName evidence="6">Integrator complex subunit 7</fullName>
    </submittedName>
</protein>
<accession>A0A0N5D5X4</accession>
<evidence type="ECO:0000256" key="1">
    <source>
        <dbReference type="ARBA" id="ARBA00008565"/>
    </source>
</evidence>
<dbReference type="InterPro" id="IPR033060">
    <property type="entry name" value="INTS7"/>
</dbReference>
<dbReference type="AlphaFoldDB" id="A0A0N5D5X4"/>
<dbReference type="OrthoDB" id="10046613at2759"/>
<dbReference type="Pfam" id="PF17065">
    <property type="entry name" value="UPF0669"/>
    <property type="match status" value="1"/>
</dbReference>
<name>A0A0N5D5X4_THECL</name>
<dbReference type="PANTHER" id="PTHR13322">
    <property type="entry name" value="C1ORF73 PROTEIN"/>
    <property type="match status" value="1"/>
</dbReference>
<gene>
    <name evidence="4" type="ORF">TCLT_LOCUS8408</name>
</gene>
<dbReference type="GO" id="GO:0032039">
    <property type="term" value="C:integrator complex"/>
    <property type="evidence" value="ECO:0007669"/>
    <property type="project" value="InterPro"/>
</dbReference>
<sequence length="468" mass="53495">MKQWSGCLLTIVLMCCFVIGLDEKEMRIREAVINKQKVYLYFIEKYLSAGNWSYFELRWAGPIRVILVSTTGDADLYLSSTKKHPGYDLDEYEMLSTTCGVDVVDVPQIMQRPVYVGVYGHPSNAATNYRILFVMLEKTNSKYVGPIDIEPDIIYSIHEDVDLSLRSRTLYEKMATIVNSTTFLRENPFPFFVNAAVLRLCEVFRDECNELRSCVVRVMDECSTELRLVFSNDEVARRILKVSHSNDPWARSLTLQLLAKLASIMAENKQARLLKKQSRTYVHHLIVMSIDSEEEQERLSAIVATEAYVGVSRFFSQIIFEKLSVTFFSPFVSPCMKVALVHVFANMRADVETIMKVFALGRRILNEAYNEQLMLAMIKSLTTLAASCRFAVSEMVILSLYSLEQIAIFLSVHQSILLTLLIEKLKVSKENRTLSITILRNMKRLSSSAHMLTESHINASFILNSLRN</sequence>
<evidence type="ECO:0000256" key="2">
    <source>
        <dbReference type="SAM" id="SignalP"/>
    </source>
</evidence>
<reference evidence="6" key="1">
    <citation type="submission" date="2017-02" db="UniProtKB">
        <authorList>
            <consortium name="WormBaseParasite"/>
        </authorList>
    </citation>
    <scope>IDENTIFICATION</scope>
</reference>
<feature type="chain" id="PRO_5043126605" evidence="2">
    <location>
        <begin position="21"/>
        <end position="468"/>
    </location>
</feature>
<dbReference type="InterPro" id="IPR031420">
    <property type="entry name" value="UPF0669"/>
</dbReference>
<proteinExistence type="inferred from homology"/>
<dbReference type="Pfam" id="PF24436">
    <property type="entry name" value="INTS7_N"/>
    <property type="match status" value="1"/>
</dbReference>
<dbReference type="PANTHER" id="PTHR13322:SF2">
    <property type="entry name" value="INTEGRATOR COMPLEX SUBUNIT 7"/>
    <property type="match status" value="1"/>
</dbReference>
<dbReference type="InterPro" id="IPR016024">
    <property type="entry name" value="ARM-type_fold"/>
</dbReference>
<keyword evidence="5" id="KW-1185">Reference proteome</keyword>
<dbReference type="EMBL" id="UYYF01004629">
    <property type="protein sequence ID" value="VDN05965.1"/>
    <property type="molecule type" value="Genomic_DNA"/>
</dbReference>
<keyword evidence="2" id="KW-0732">Signal</keyword>
<evidence type="ECO:0000259" key="3">
    <source>
        <dbReference type="Pfam" id="PF24436"/>
    </source>
</evidence>
<comment type="similarity">
    <text evidence="1">Belongs to the Integrator subunit 7 family.</text>
</comment>